<dbReference type="InterPro" id="IPR011330">
    <property type="entry name" value="Glyco_hydro/deAcase_b/a-brl"/>
</dbReference>
<dbReference type="PROSITE" id="PS51677">
    <property type="entry name" value="NODB"/>
    <property type="match status" value="1"/>
</dbReference>
<dbReference type="PANTHER" id="PTHR34216:SF7">
    <property type="entry name" value="POLY-BETA-1,6-N-ACETYL-D-GLUCOSAMINE N-DEACETYLASE"/>
    <property type="match status" value="1"/>
</dbReference>
<dbReference type="Gene3D" id="3.20.20.370">
    <property type="entry name" value="Glycoside hydrolase/deacetylase"/>
    <property type="match status" value="1"/>
</dbReference>
<name>A0A5P1UR52_9GAMM</name>
<dbReference type="RefSeq" id="WP_150025534.1">
    <property type="nucleotide sequence ID" value="NZ_CP043909.1"/>
</dbReference>
<evidence type="ECO:0000256" key="1">
    <source>
        <dbReference type="ARBA" id="ARBA00022729"/>
    </source>
</evidence>
<dbReference type="InterPro" id="IPR002509">
    <property type="entry name" value="NODB_dom"/>
</dbReference>
<feature type="domain" description="NodB homology" evidence="2">
    <location>
        <begin position="94"/>
        <end position="344"/>
    </location>
</feature>
<dbReference type="GO" id="GO:0043708">
    <property type="term" value="P:cell adhesion involved in biofilm formation"/>
    <property type="evidence" value="ECO:0007669"/>
    <property type="project" value="InterPro"/>
</dbReference>
<dbReference type="InterPro" id="IPR051398">
    <property type="entry name" value="Polysacch_Deacetylase"/>
</dbReference>
<evidence type="ECO:0000313" key="3">
    <source>
        <dbReference type="EMBL" id="QER39195.1"/>
    </source>
</evidence>
<reference evidence="3 4" key="1">
    <citation type="submission" date="2019-09" db="EMBL/GenBank/DDBJ databases">
        <title>Acinetobacter sp. C16S1 isolated from saline soil.</title>
        <authorList>
            <person name="Xu L."/>
            <person name="Sun J.-Q."/>
        </authorList>
    </citation>
    <scope>NUCLEOTIDE SEQUENCE [LARGE SCALE GENOMIC DNA]</scope>
    <source>
        <strain evidence="3 4">C16S1</strain>
    </source>
</reference>
<dbReference type="SUPFAM" id="SSF88713">
    <property type="entry name" value="Glycoside hydrolase/deacetylase"/>
    <property type="match status" value="1"/>
</dbReference>
<dbReference type="InterPro" id="IPR023854">
    <property type="entry name" value="PGA_deacetylase_PgaB"/>
</dbReference>
<dbReference type="EMBL" id="CP043909">
    <property type="protein sequence ID" value="QER39195.1"/>
    <property type="molecule type" value="Genomic_DNA"/>
</dbReference>
<dbReference type="GO" id="GO:0005975">
    <property type="term" value="P:carbohydrate metabolic process"/>
    <property type="evidence" value="ECO:0007669"/>
    <property type="project" value="InterPro"/>
</dbReference>
<dbReference type="InterPro" id="IPR032772">
    <property type="entry name" value="PGA_deacetylase_PgaB_C"/>
</dbReference>
<dbReference type="Pfam" id="PF14883">
    <property type="entry name" value="GHL13"/>
    <property type="match status" value="1"/>
</dbReference>
<gene>
    <name evidence="3" type="primary">pgaB</name>
    <name evidence="3" type="ORF">F2A31_05550</name>
</gene>
<sequence length="605" mass="68545">MKTLTLRKILLSVVITASLTPHLIQPTRAQNQFVALTFHDVRDDVKKQGDHDVYAISTRNLSSFFDWMKANDWTPITLKQIQQAKKLGNPLPKNAVLLCFDDGALSSYLKVFPLLKHYNVPAVFAIPTSWINGNTQAAYEAYGEGNLMTWSQMREMQASGLAEFASHSHDLHHGILANPQQNQKPAAISYQYFPEQHRYETDNEFKQRIYHDLQQSKQVLDKELGGDSQAIIWPYGAVTTEVAEVAKQAGFSMSFSLGQAFTNTNQQTGTYQRALIMGNPTPEQIAGSVRSAGKYVSEPLYPPFRMIHFDLMKLETDLQDESEPSLGRLLQQLEVLKSNVLLIDGLAKPDHQGPYQKAYFPTFHLPQSVDMLSRIAWQARTRVGQLVIVNLPIFPNVYKPDQVVDLARDAARFNPSINSISLDSEQFLDCLWTDQITTFECQNNVKTVLHLQQRIQEAIRPYLDMSSRYFPSLKVSVGQAQARAISQAIHQLQLEDSLLILEIDVLKQPQVLHDLLWAIDQLTDQKKKHIAIHLTTPETLNDVQGQILRQSFLLLREHGIQKLGITPHHLYSGEAIHRQLYSVLSLNDSPMTYKNFNHDSNGAAQ</sequence>
<dbReference type="Proteomes" id="UP000325177">
    <property type="component" value="Chromosome"/>
</dbReference>
<evidence type="ECO:0000313" key="4">
    <source>
        <dbReference type="Proteomes" id="UP000325177"/>
    </source>
</evidence>
<keyword evidence="4" id="KW-1185">Reference proteome</keyword>
<protein>
    <submittedName>
        <fullName evidence="3">Poly-beta-1,6-N-acetyl-D-glucosamine N-deacetylase PgaB</fullName>
    </submittedName>
</protein>
<dbReference type="KEGG" id="asue:F2A31_05550"/>
<organism evidence="3 4">
    <name type="scientific">Acinetobacter suaedae</name>
    <dbReference type="NCBI Taxonomy" id="2609668"/>
    <lineage>
        <taxon>Bacteria</taxon>
        <taxon>Pseudomonadati</taxon>
        <taxon>Pseudomonadota</taxon>
        <taxon>Gammaproteobacteria</taxon>
        <taxon>Moraxellales</taxon>
        <taxon>Moraxellaceae</taxon>
        <taxon>Acinetobacter</taxon>
    </lineage>
</organism>
<dbReference type="AlphaFoldDB" id="A0A5P1UR52"/>
<dbReference type="Pfam" id="PF01522">
    <property type="entry name" value="Polysacc_deac_1"/>
    <property type="match status" value="1"/>
</dbReference>
<dbReference type="GO" id="GO:0016810">
    <property type="term" value="F:hydrolase activity, acting on carbon-nitrogen (but not peptide) bonds"/>
    <property type="evidence" value="ECO:0007669"/>
    <property type="project" value="InterPro"/>
</dbReference>
<dbReference type="Gene3D" id="3.20.20.80">
    <property type="entry name" value="Glycosidases"/>
    <property type="match status" value="1"/>
</dbReference>
<accession>A0A5P1UR52</accession>
<dbReference type="PANTHER" id="PTHR34216">
    <property type="match status" value="1"/>
</dbReference>
<dbReference type="NCBIfam" id="TIGR03938">
    <property type="entry name" value="deacetyl_PgaB"/>
    <property type="match status" value="1"/>
</dbReference>
<evidence type="ECO:0000259" key="2">
    <source>
        <dbReference type="PROSITE" id="PS51677"/>
    </source>
</evidence>
<proteinExistence type="predicted"/>
<keyword evidence="1" id="KW-0732">Signal</keyword>